<dbReference type="RefSeq" id="WP_011949465.1">
    <property type="nucleotide sequence ID" value="NC_009497.1"/>
</dbReference>
<accession>A5IY78</accession>
<dbReference type="Pfam" id="PF10896">
    <property type="entry name" value="DUF2714"/>
    <property type="match status" value="1"/>
</dbReference>
<proteinExistence type="predicted"/>
<dbReference type="STRING" id="347257.MAG2890"/>
<protein>
    <submittedName>
        <fullName evidence="1">Uncharacterized protein</fullName>
    </submittedName>
</protein>
<keyword evidence="2" id="KW-1185">Reference proteome</keyword>
<reference evidence="2" key="1">
    <citation type="journal article" date="2007" name="PLoS Genet.">
        <title>Being pathogenic, plastic, and sexual while living with a nearly minimal bacterial genome.</title>
        <authorList>
            <person name="Sirand-Pugnet P."/>
            <person name="Lartigue C."/>
            <person name="Marenda M."/>
            <person name="Jacob D."/>
            <person name="Barre A."/>
            <person name="Barbe V."/>
            <person name="Schenowitz C."/>
            <person name="Mangenot S."/>
            <person name="Couloux A."/>
            <person name="Segurens B."/>
            <person name="de Daruvar A."/>
            <person name="Blanchard A."/>
            <person name="Citti C."/>
        </authorList>
    </citation>
    <scope>NUCLEOTIDE SEQUENCE [LARGE SCALE GENOMIC DNA]</scope>
    <source>
        <strain evidence="2">PG2</strain>
    </source>
</reference>
<dbReference type="AlphaFoldDB" id="A5IY78"/>
<gene>
    <name evidence="1" type="ordered locus">MAG2890</name>
</gene>
<evidence type="ECO:0000313" key="2">
    <source>
        <dbReference type="Proteomes" id="UP000007065"/>
    </source>
</evidence>
<name>A5IY78_MYCAP</name>
<dbReference type="InterPro" id="IPR021222">
    <property type="entry name" value="DUF2714"/>
</dbReference>
<sequence>MKTHKNENNLMFNIYNQYEEAKANVAFVDYNKLMAQVLLECNLGFSSDEYVKFGKMFDEAFAKKYDIVLEKFVISFNVNLKFSADALVPVLKANEDSNTEAFNFKSANDEKFNKLLNFYNKLVNDLILADKYVELFPNIIVFRAKNTKSLKVLFDAKSALFRGE</sequence>
<dbReference type="HOGENOM" id="CLU_119972_0_0_14"/>
<evidence type="ECO:0000313" key="1">
    <source>
        <dbReference type="EMBL" id="CAL58987.1"/>
    </source>
</evidence>
<dbReference type="Proteomes" id="UP000007065">
    <property type="component" value="Chromosome"/>
</dbReference>
<organism evidence="1 2">
    <name type="scientific">Mycoplasmopsis agalactiae (strain NCTC 10123 / CIP 59.7 / PG2)</name>
    <name type="common">Mycoplasma agalactiae</name>
    <dbReference type="NCBI Taxonomy" id="347257"/>
    <lineage>
        <taxon>Bacteria</taxon>
        <taxon>Bacillati</taxon>
        <taxon>Mycoplasmatota</taxon>
        <taxon>Mycoplasmoidales</taxon>
        <taxon>Metamycoplasmataceae</taxon>
        <taxon>Mycoplasmopsis</taxon>
    </lineage>
</organism>
<dbReference type="KEGG" id="maa:MAG2890"/>
<dbReference type="GeneID" id="93358052"/>
<dbReference type="EMBL" id="CU179680">
    <property type="protein sequence ID" value="CAL58987.1"/>
    <property type="molecule type" value="Genomic_DNA"/>
</dbReference>